<evidence type="ECO:0000313" key="2">
    <source>
        <dbReference type="EMBL" id="OZG54659.1"/>
    </source>
</evidence>
<dbReference type="PANTHER" id="PTHR43649:SF32">
    <property type="entry name" value="SUGAR BINDING SECRETED PROTEIN"/>
    <property type="match status" value="1"/>
</dbReference>
<organism evidence="2 3">
    <name type="scientific">Alloscardovia macacae</name>
    <dbReference type="NCBI Taxonomy" id="1160091"/>
    <lineage>
        <taxon>Bacteria</taxon>
        <taxon>Bacillati</taxon>
        <taxon>Actinomycetota</taxon>
        <taxon>Actinomycetes</taxon>
        <taxon>Bifidobacteriales</taxon>
        <taxon>Bifidobacteriaceae</taxon>
        <taxon>Alloscardovia</taxon>
    </lineage>
</organism>
<dbReference type="Proteomes" id="UP000243657">
    <property type="component" value="Unassembled WGS sequence"/>
</dbReference>
<keyword evidence="1" id="KW-0732">Signal</keyword>
<gene>
    <name evidence="2" type="ORF">ALMA_0467</name>
</gene>
<dbReference type="AlphaFoldDB" id="A0A261F683"/>
<dbReference type="Pfam" id="PF13416">
    <property type="entry name" value="SBP_bac_8"/>
    <property type="match status" value="1"/>
</dbReference>
<dbReference type="InterPro" id="IPR006059">
    <property type="entry name" value="SBP"/>
</dbReference>
<reference evidence="2 3" key="1">
    <citation type="journal article" date="2017" name="BMC Genomics">
        <title>Comparative genomic and phylogenomic analyses of the Bifidobacteriaceae family.</title>
        <authorList>
            <person name="Lugli G.A."/>
            <person name="Milani C."/>
            <person name="Turroni F."/>
            <person name="Duranti S."/>
            <person name="Mancabelli L."/>
            <person name="Mangifesta M."/>
            <person name="Ferrario C."/>
            <person name="Modesto M."/>
            <person name="Mattarelli P."/>
            <person name="Jiri K."/>
            <person name="van Sinderen D."/>
            <person name="Ventura M."/>
        </authorList>
    </citation>
    <scope>NUCLEOTIDE SEQUENCE [LARGE SCALE GENOMIC DNA]</scope>
    <source>
        <strain evidence="2 3">DSM 24762</strain>
    </source>
</reference>
<comment type="caution">
    <text evidence="2">The sequence shown here is derived from an EMBL/GenBank/DDBJ whole genome shotgun (WGS) entry which is preliminary data.</text>
</comment>
<keyword evidence="3" id="KW-1185">Reference proteome</keyword>
<feature type="signal peptide" evidence="1">
    <location>
        <begin position="1"/>
        <end position="19"/>
    </location>
</feature>
<dbReference type="EMBL" id="MWWT01000002">
    <property type="protein sequence ID" value="OZG54659.1"/>
    <property type="molecule type" value="Genomic_DNA"/>
</dbReference>
<dbReference type="Gene3D" id="3.40.190.10">
    <property type="entry name" value="Periplasmic binding protein-like II"/>
    <property type="match status" value="1"/>
</dbReference>
<dbReference type="PROSITE" id="PS51257">
    <property type="entry name" value="PROKAR_LIPOPROTEIN"/>
    <property type="match status" value="1"/>
</dbReference>
<evidence type="ECO:0000313" key="3">
    <source>
        <dbReference type="Proteomes" id="UP000243657"/>
    </source>
</evidence>
<feature type="chain" id="PRO_5038705773" evidence="1">
    <location>
        <begin position="20"/>
        <end position="436"/>
    </location>
</feature>
<dbReference type="SUPFAM" id="SSF53850">
    <property type="entry name" value="Periplasmic binding protein-like II"/>
    <property type="match status" value="1"/>
</dbReference>
<evidence type="ECO:0000256" key="1">
    <source>
        <dbReference type="SAM" id="SignalP"/>
    </source>
</evidence>
<dbReference type="PANTHER" id="PTHR43649">
    <property type="entry name" value="ARABINOSE-BINDING PROTEIN-RELATED"/>
    <property type="match status" value="1"/>
</dbReference>
<dbReference type="RefSeq" id="WP_094726233.1">
    <property type="nucleotide sequence ID" value="NZ_JBHLWS010000009.1"/>
</dbReference>
<proteinExistence type="predicted"/>
<accession>A0A261F683</accession>
<dbReference type="InterPro" id="IPR050490">
    <property type="entry name" value="Bact_solute-bd_prot1"/>
</dbReference>
<name>A0A261F683_9BIFI</name>
<sequence>MKKAMKLGAIAVTASMIFAGLSACGSSTQGNKTADGKTVIKIQTFNNFGYEKSTAAKPGADLFAEYEKLHPNIKIESTVASSSDEARTAFNSSISTGSNSYDIFAVDIAWWPSIRAIGNKFMDLKDYTKNNNWPDWVVKTGTDDSGRLIGAGTDIGPTALCYRQDLFEQAGLPTDREQVKELFGGENATWDKFFEIGQRYTQKTGKPFIDNLGDVAAAMKVQKEEVYVSKDDKVIATEDGIHDMYNLLTKNANLSAGVSTWSDDWNASFNSPNGFAVLTCPAWEVNNVKGNAGADFRGWNVADVFPGEAGTDQGGSWLTIPESSPVKEEAAKLVAWLTNPEQQSKVFVAASNFPSSPKAQATPEVADKTDDFLNNAPTGKIFANRAETIKHIPYINAKYYDIDSKFGAALDRVDCTKEQTPEESWKQFVEDVKALS</sequence>
<protein>
    <submittedName>
        <fullName evidence="2">Sugar ABC transporter substrate-binding protein</fullName>
    </submittedName>
</protein>